<protein>
    <submittedName>
        <fullName evidence="3">Putative adhesin</fullName>
    </submittedName>
</protein>
<reference evidence="3 4" key="1">
    <citation type="submission" date="2016-10" db="EMBL/GenBank/DDBJ databases">
        <authorList>
            <person name="de Groot N.N."/>
        </authorList>
    </citation>
    <scope>NUCLEOTIDE SEQUENCE [LARGE SCALE GENOMIC DNA]</scope>
    <source>
        <strain evidence="3 4">DSM 1283</strain>
    </source>
</reference>
<sequence>MNEFQKVIKYLAMGFAIFLTVTIIGGIATGIFALTGVFNGVATRGDAVDINKSFDDITSISIDHGVGTLKVRTGDSDKVEIIAKNVSEYYTIEKSFNGTLTLKNKTRYWFWNWFDGNFKSDITVYLPEGFVAERFIIDAGAGDVNIEDLETKELEINGGAGNIRGNNIIAHTVDIDGGVGNINFKQVVLNDTTIDSGLGNVDIEGTLSGKTDIDCGVGNVDLDLKGTIDDYKIKVEKGLGNIKINGEKYSNINWNSLNAKNFMDIDGGVGDININFE</sequence>
<feature type="transmembrane region" description="Helical" evidence="1">
    <location>
        <begin position="12"/>
        <end position="34"/>
    </location>
</feature>
<evidence type="ECO:0000259" key="2">
    <source>
        <dbReference type="Pfam" id="PF13349"/>
    </source>
</evidence>
<dbReference type="EMBL" id="FOWD01000005">
    <property type="protein sequence ID" value="SFN96571.1"/>
    <property type="molecule type" value="Genomic_DNA"/>
</dbReference>
<dbReference type="STRING" id="1527.SAMN04489757_105117"/>
<dbReference type="Proteomes" id="UP000198806">
    <property type="component" value="Unassembled WGS sequence"/>
</dbReference>
<dbReference type="OrthoDB" id="2034022at2"/>
<gene>
    <name evidence="3" type="ORF">SAMN04489757_105117</name>
</gene>
<keyword evidence="1" id="KW-0472">Membrane</keyword>
<name>A0A1I5DCR1_9FIRM</name>
<accession>A0A1I5DCR1</accession>
<evidence type="ECO:0000313" key="3">
    <source>
        <dbReference type="EMBL" id="SFN96571.1"/>
    </source>
</evidence>
<keyword evidence="1" id="KW-1133">Transmembrane helix</keyword>
<keyword evidence="1" id="KW-0812">Transmembrane</keyword>
<evidence type="ECO:0000313" key="4">
    <source>
        <dbReference type="Proteomes" id="UP000198806"/>
    </source>
</evidence>
<dbReference type="Pfam" id="PF13349">
    <property type="entry name" value="DUF4097"/>
    <property type="match status" value="1"/>
</dbReference>
<dbReference type="RefSeq" id="WP_091684799.1">
    <property type="nucleotide sequence ID" value="NZ_BAABFM010000026.1"/>
</dbReference>
<dbReference type="AlphaFoldDB" id="A0A1I5DCR1"/>
<dbReference type="InterPro" id="IPR025164">
    <property type="entry name" value="Toastrack_DUF4097"/>
</dbReference>
<feature type="domain" description="DUF4097" evidence="2">
    <location>
        <begin position="57"/>
        <end position="254"/>
    </location>
</feature>
<proteinExistence type="predicted"/>
<evidence type="ECO:0000256" key="1">
    <source>
        <dbReference type="SAM" id="Phobius"/>
    </source>
</evidence>
<keyword evidence="4" id="KW-1185">Reference proteome</keyword>
<organism evidence="3 4">
    <name type="scientific">Anaerocolumna aminovalerica</name>
    <dbReference type="NCBI Taxonomy" id="1527"/>
    <lineage>
        <taxon>Bacteria</taxon>
        <taxon>Bacillati</taxon>
        <taxon>Bacillota</taxon>
        <taxon>Clostridia</taxon>
        <taxon>Lachnospirales</taxon>
        <taxon>Lachnospiraceae</taxon>
        <taxon>Anaerocolumna</taxon>
    </lineage>
</organism>